<reference evidence="1" key="2">
    <citation type="journal article" date="2022" name="New Phytol.">
        <title>Evolutionary transition to the ectomycorrhizal habit in the genomes of a hyperdiverse lineage of mushroom-forming fungi.</title>
        <authorList>
            <person name="Looney B."/>
            <person name="Miyauchi S."/>
            <person name="Morin E."/>
            <person name="Drula E."/>
            <person name="Courty P.E."/>
            <person name="Kohler A."/>
            <person name="Kuo A."/>
            <person name="LaButti K."/>
            <person name="Pangilinan J."/>
            <person name="Lipzen A."/>
            <person name="Riley R."/>
            <person name="Andreopoulos W."/>
            <person name="He G."/>
            <person name="Johnson J."/>
            <person name="Nolan M."/>
            <person name="Tritt A."/>
            <person name="Barry K.W."/>
            <person name="Grigoriev I.V."/>
            <person name="Nagy L.G."/>
            <person name="Hibbett D."/>
            <person name="Henrissat B."/>
            <person name="Matheny P.B."/>
            <person name="Labbe J."/>
            <person name="Martin F.M."/>
        </authorList>
    </citation>
    <scope>NUCLEOTIDE SEQUENCE</scope>
    <source>
        <strain evidence="1">HHB10654</strain>
    </source>
</reference>
<comment type="caution">
    <text evidence="1">The sequence shown here is derived from an EMBL/GenBank/DDBJ whole genome shotgun (WGS) entry which is preliminary data.</text>
</comment>
<dbReference type="Proteomes" id="UP000814140">
    <property type="component" value="Unassembled WGS sequence"/>
</dbReference>
<evidence type="ECO:0000313" key="1">
    <source>
        <dbReference type="EMBL" id="KAI0057851.1"/>
    </source>
</evidence>
<dbReference type="EMBL" id="MU277242">
    <property type="protein sequence ID" value="KAI0057851.1"/>
    <property type="molecule type" value="Genomic_DNA"/>
</dbReference>
<proteinExistence type="predicted"/>
<reference evidence="1" key="1">
    <citation type="submission" date="2021-03" db="EMBL/GenBank/DDBJ databases">
        <authorList>
            <consortium name="DOE Joint Genome Institute"/>
            <person name="Ahrendt S."/>
            <person name="Looney B.P."/>
            <person name="Miyauchi S."/>
            <person name="Morin E."/>
            <person name="Drula E."/>
            <person name="Courty P.E."/>
            <person name="Chicoki N."/>
            <person name="Fauchery L."/>
            <person name="Kohler A."/>
            <person name="Kuo A."/>
            <person name="Labutti K."/>
            <person name="Pangilinan J."/>
            <person name="Lipzen A."/>
            <person name="Riley R."/>
            <person name="Andreopoulos W."/>
            <person name="He G."/>
            <person name="Johnson J."/>
            <person name="Barry K.W."/>
            <person name="Grigoriev I.V."/>
            <person name="Nagy L."/>
            <person name="Hibbett D."/>
            <person name="Henrissat B."/>
            <person name="Matheny P.B."/>
            <person name="Labbe J."/>
            <person name="Martin F."/>
        </authorList>
    </citation>
    <scope>NUCLEOTIDE SEQUENCE</scope>
    <source>
        <strain evidence="1">HHB10654</strain>
    </source>
</reference>
<gene>
    <name evidence="1" type="ORF">BV25DRAFT_1919873</name>
</gene>
<sequence length="93" mass="10188">MVQVSVNGTVIAESTNTVFIEGNHYFPVEDIKSDVLSQSETTYVCPLKGDASYFNGTVDGQKVDDIAWVYPNPKAKVQIKGHVAFDKSKVHIA</sequence>
<keyword evidence="2" id="KW-1185">Reference proteome</keyword>
<protein>
    <submittedName>
        <fullName evidence="1">DUF427-domain-containing protein</fullName>
    </submittedName>
</protein>
<evidence type="ECO:0000313" key="2">
    <source>
        <dbReference type="Proteomes" id="UP000814140"/>
    </source>
</evidence>
<organism evidence="1 2">
    <name type="scientific">Artomyces pyxidatus</name>
    <dbReference type="NCBI Taxonomy" id="48021"/>
    <lineage>
        <taxon>Eukaryota</taxon>
        <taxon>Fungi</taxon>
        <taxon>Dikarya</taxon>
        <taxon>Basidiomycota</taxon>
        <taxon>Agaricomycotina</taxon>
        <taxon>Agaricomycetes</taxon>
        <taxon>Russulales</taxon>
        <taxon>Auriscalpiaceae</taxon>
        <taxon>Artomyces</taxon>
    </lineage>
</organism>
<accession>A0ACB8SPM3</accession>
<name>A0ACB8SPM3_9AGAM</name>